<evidence type="ECO:0000256" key="10">
    <source>
        <dbReference type="ARBA" id="ARBA00023136"/>
    </source>
</evidence>
<organism evidence="15 16">
    <name type="scientific">Archangium gephyra</name>
    <dbReference type="NCBI Taxonomy" id="48"/>
    <lineage>
        <taxon>Bacteria</taxon>
        <taxon>Pseudomonadati</taxon>
        <taxon>Myxococcota</taxon>
        <taxon>Myxococcia</taxon>
        <taxon>Myxococcales</taxon>
        <taxon>Cystobacterineae</taxon>
        <taxon>Archangiaceae</taxon>
        <taxon>Archangium</taxon>
    </lineage>
</organism>
<comment type="caution">
    <text evidence="15">The sequence shown here is derived from an EMBL/GenBank/DDBJ whole genome shotgun (WGS) entry which is preliminary data.</text>
</comment>
<sequence length="330" mass="38165">MTEAPAAYDPKLDRIDPVTSIPFIATHLLVGLVFVTGVSWQLALLCLASYYIRMFFVTAGYHRYFSHRTFKTGRIFQFIMAFMAESSAQKGVLWWAAHHRHHHRYSDQAEDVHSPTRRGFWWSHIGWIVARRYDKTNYDAVKDFARFPELKWINEHFLVPPMLGLVIMYAIGGLPWVVWGGIVPTVLLWHGTFTINSLSHIFGKRRYLTTDTSRNNFLFALITMGEGWHNNHHFHMSSVNQGWHWWQVDFTYYVLKALSWVGIVSDLRTVKPEVRDSHLAYTAEQQAELKRQEKERFGSRAAAPVRGPIQTPESILATIMPSPQPAPAKL</sequence>
<keyword evidence="7" id="KW-0560">Oxidoreductase</keyword>
<dbReference type="GO" id="GO:0006633">
    <property type="term" value="P:fatty acid biosynthetic process"/>
    <property type="evidence" value="ECO:0007669"/>
    <property type="project" value="UniProtKB-KW"/>
</dbReference>
<evidence type="ECO:0000256" key="2">
    <source>
        <dbReference type="ARBA" id="ARBA00008749"/>
    </source>
</evidence>
<comment type="subcellular location">
    <subcellularLocation>
        <location evidence="1">Membrane</location>
        <topology evidence="1">Multi-pass membrane protein</topology>
    </subcellularLocation>
</comment>
<feature type="region of interest" description="Disordered" evidence="12">
    <location>
        <begin position="290"/>
        <end position="330"/>
    </location>
</feature>
<keyword evidence="11" id="KW-0275">Fatty acid biosynthesis</keyword>
<dbReference type="InterPro" id="IPR015876">
    <property type="entry name" value="Acyl-CoA_DS"/>
</dbReference>
<keyword evidence="4 13" id="KW-0812">Transmembrane</keyword>
<protein>
    <submittedName>
        <fullName evidence="15">Stearoyl-CoA 9-desaturase</fullName>
    </submittedName>
</protein>
<dbReference type="PRINTS" id="PR00075">
    <property type="entry name" value="FACDDSATRASE"/>
</dbReference>
<evidence type="ECO:0000256" key="6">
    <source>
        <dbReference type="ARBA" id="ARBA00022989"/>
    </source>
</evidence>
<dbReference type="Pfam" id="PF00487">
    <property type="entry name" value="FA_desaturase"/>
    <property type="match status" value="1"/>
</dbReference>
<gene>
    <name evidence="15" type="ORF">DI536_14630</name>
</gene>
<proteinExistence type="inferred from homology"/>
<evidence type="ECO:0000256" key="11">
    <source>
        <dbReference type="ARBA" id="ARBA00023160"/>
    </source>
</evidence>
<accession>A0A2W5TG26</accession>
<evidence type="ECO:0000256" key="1">
    <source>
        <dbReference type="ARBA" id="ARBA00004141"/>
    </source>
</evidence>
<dbReference type="GO" id="GO:0016717">
    <property type="term" value="F:oxidoreductase activity, acting on paired donors, with oxidation of a pair of donors resulting in the reduction of molecular oxygen to two molecules of water"/>
    <property type="evidence" value="ECO:0007669"/>
    <property type="project" value="InterPro"/>
</dbReference>
<dbReference type="Proteomes" id="UP000249061">
    <property type="component" value="Unassembled WGS sequence"/>
</dbReference>
<evidence type="ECO:0000256" key="4">
    <source>
        <dbReference type="ARBA" id="ARBA00022692"/>
    </source>
</evidence>
<dbReference type="EMBL" id="QFQP01000011">
    <property type="protein sequence ID" value="PZR12797.1"/>
    <property type="molecule type" value="Genomic_DNA"/>
</dbReference>
<evidence type="ECO:0000256" key="3">
    <source>
        <dbReference type="ARBA" id="ARBA00022516"/>
    </source>
</evidence>
<evidence type="ECO:0000313" key="15">
    <source>
        <dbReference type="EMBL" id="PZR12797.1"/>
    </source>
</evidence>
<evidence type="ECO:0000256" key="5">
    <source>
        <dbReference type="ARBA" id="ARBA00022832"/>
    </source>
</evidence>
<evidence type="ECO:0000256" key="13">
    <source>
        <dbReference type="SAM" id="Phobius"/>
    </source>
</evidence>
<dbReference type="CDD" id="cd03505">
    <property type="entry name" value="Delta9-FADS-like"/>
    <property type="match status" value="1"/>
</dbReference>
<keyword evidence="5" id="KW-0276">Fatty acid metabolism</keyword>
<keyword evidence="8" id="KW-0408">Iron</keyword>
<comment type="similarity">
    <text evidence="2">Belongs to the fatty acid desaturase type 2 family.</text>
</comment>
<feature type="transmembrane region" description="Helical" evidence="13">
    <location>
        <begin position="20"/>
        <end position="47"/>
    </location>
</feature>
<evidence type="ECO:0000256" key="8">
    <source>
        <dbReference type="ARBA" id="ARBA00023004"/>
    </source>
</evidence>
<name>A0A2W5TG26_9BACT</name>
<dbReference type="PANTHER" id="PTHR11351:SF31">
    <property type="entry name" value="DESATURASE 1, ISOFORM A-RELATED"/>
    <property type="match status" value="1"/>
</dbReference>
<reference evidence="15 16" key="1">
    <citation type="submission" date="2017-08" db="EMBL/GenBank/DDBJ databases">
        <title>Infants hospitalized years apart are colonized by the same room-sourced microbial strains.</title>
        <authorList>
            <person name="Brooks B."/>
            <person name="Olm M.R."/>
            <person name="Firek B.A."/>
            <person name="Baker R."/>
            <person name="Thomas B.C."/>
            <person name="Morowitz M.J."/>
            <person name="Banfield J.F."/>
        </authorList>
    </citation>
    <scope>NUCLEOTIDE SEQUENCE [LARGE SCALE GENOMIC DNA]</scope>
    <source>
        <strain evidence="15">S2_003_000_R2_14</strain>
    </source>
</reference>
<dbReference type="GO" id="GO:0016020">
    <property type="term" value="C:membrane"/>
    <property type="evidence" value="ECO:0007669"/>
    <property type="project" value="UniProtKB-SubCell"/>
</dbReference>
<dbReference type="InterPro" id="IPR005804">
    <property type="entry name" value="FA_desaturase_dom"/>
</dbReference>
<dbReference type="PANTHER" id="PTHR11351">
    <property type="entry name" value="ACYL-COA DESATURASE"/>
    <property type="match status" value="1"/>
</dbReference>
<evidence type="ECO:0000256" key="12">
    <source>
        <dbReference type="SAM" id="MobiDB-lite"/>
    </source>
</evidence>
<keyword evidence="10 13" id="KW-0472">Membrane</keyword>
<feature type="domain" description="Fatty acid desaturase" evidence="14">
    <location>
        <begin position="39"/>
        <end position="257"/>
    </location>
</feature>
<keyword evidence="3" id="KW-0444">Lipid biosynthesis</keyword>
<keyword evidence="6 13" id="KW-1133">Transmembrane helix</keyword>
<evidence type="ECO:0000313" key="16">
    <source>
        <dbReference type="Proteomes" id="UP000249061"/>
    </source>
</evidence>
<dbReference type="AlphaFoldDB" id="A0A2W5TG26"/>
<evidence type="ECO:0000256" key="9">
    <source>
        <dbReference type="ARBA" id="ARBA00023098"/>
    </source>
</evidence>
<keyword evidence="9" id="KW-0443">Lipid metabolism</keyword>
<evidence type="ECO:0000256" key="7">
    <source>
        <dbReference type="ARBA" id="ARBA00023002"/>
    </source>
</evidence>
<evidence type="ECO:0000259" key="14">
    <source>
        <dbReference type="Pfam" id="PF00487"/>
    </source>
</evidence>
<feature type="transmembrane region" description="Helical" evidence="13">
    <location>
        <begin position="152"/>
        <end position="171"/>
    </location>
</feature>